<evidence type="ECO:0000256" key="2">
    <source>
        <dbReference type="ARBA" id="ARBA00022679"/>
    </source>
</evidence>
<accession>A0A5B9E4P5</accession>
<dbReference type="InterPro" id="IPR013216">
    <property type="entry name" value="Methyltransf_11"/>
</dbReference>
<protein>
    <submittedName>
        <fullName evidence="5">Class I SAM-dependent methyltransferase</fullName>
    </submittedName>
</protein>
<evidence type="ECO:0000313" key="6">
    <source>
        <dbReference type="Proteomes" id="UP000321820"/>
    </source>
</evidence>
<reference evidence="5 6" key="1">
    <citation type="submission" date="2019-08" db="EMBL/GenBank/DDBJ databases">
        <title>Complete genome sequence of Terriglobus albidus strain ORNL.</title>
        <authorList>
            <person name="Podar M."/>
        </authorList>
    </citation>
    <scope>NUCLEOTIDE SEQUENCE [LARGE SCALE GENOMIC DNA]</scope>
    <source>
        <strain evidence="5 6">ORNL</strain>
    </source>
</reference>
<dbReference type="SUPFAM" id="SSF53335">
    <property type="entry name" value="S-adenosyl-L-methionine-dependent methyltransferases"/>
    <property type="match status" value="1"/>
</dbReference>
<proteinExistence type="predicted"/>
<organism evidence="5 6">
    <name type="scientific">Terriglobus albidus</name>
    <dbReference type="NCBI Taxonomy" id="1592106"/>
    <lineage>
        <taxon>Bacteria</taxon>
        <taxon>Pseudomonadati</taxon>
        <taxon>Acidobacteriota</taxon>
        <taxon>Terriglobia</taxon>
        <taxon>Terriglobales</taxon>
        <taxon>Acidobacteriaceae</taxon>
        <taxon>Terriglobus</taxon>
    </lineage>
</organism>
<dbReference type="OrthoDB" id="9760689at2"/>
<dbReference type="RefSeq" id="WP_147646466.1">
    <property type="nucleotide sequence ID" value="NZ_CP042806.1"/>
</dbReference>
<dbReference type="Gene3D" id="3.40.50.150">
    <property type="entry name" value="Vaccinia Virus protein VP39"/>
    <property type="match status" value="1"/>
</dbReference>
<dbReference type="PANTHER" id="PTHR43464">
    <property type="entry name" value="METHYLTRANSFERASE"/>
    <property type="match status" value="1"/>
</dbReference>
<evidence type="ECO:0000313" key="5">
    <source>
        <dbReference type="EMBL" id="QEE27273.1"/>
    </source>
</evidence>
<sequence>MQDNGWDRSAQAWIADMGEQGDWGRRTFLDEAMLARVRAGGFRSALDVGCGEGRFCRRLQEMGIATTGIDPTEALLQHARLCDPAGSYLKAAAEQTPFADGAFDLVISYVSLVDIEAYEAAIAEMARVLAVGGRLLVANLTSFSTARAGNGWEYDLLGRAKHFTIDRYLESRGNKESWRGIKVINWHRPLSDYMRAFLAQSLVLTHFDEPAPVEDCSAKADKYRRVPWYVVMEWEKR</sequence>
<name>A0A5B9E4P5_9BACT</name>
<dbReference type="CDD" id="cd02440">
    <property type="entry name" value="AdoMet_MTases"/>
    <property type="match status" value="1"/>
</dbReference>
<dbReference type="Proteomes" id="UP000321820">
    <property type="component" value="Chromosome"/>
</dbReference>
<dbReference type="Pfam" id="PF08241">
    <property type="entry name" value="Methyltransf_11"/>
    <property type="match status" value="1"/>
</dbReference>
<dbReference type="EMBL" id="CP042806">
    <property type="protein sequence ID" value="QEE27273.1"/>
    <property type="molecule type" value="Genomic_DNA"/>
</dbReference>
<dbReference type="AlphaFoldDB" id="A0A5B9E4P5"/>
<feature type="domain" description="Methyltransferase type 11" evidence="4">
    <location>
        <begin position="46"/>
        <end position="137"/>
    </location>
</feature>
<evidence type="ECO:0000259" key="4">
    <source>
        <dbReference type="Pfam" id="PF08241"/>
    </source>
</evidence>
<keyword evidence="1 5" id="KW-0489">Methyltransferase</keyword>
<evidence type="ECO:0000256" key="3">
    <source>
        <dbReference type="ARBA" id="ARBA00022691"/>
    </source>
</evidence>
<keyword evidence="6" id="KW-1185">Reference proteome</keyword>
<dbReference type="KEGG" id="talb:FTW19_04155"/>
<dbReference type="GO" id="GO:0010420">
    <property type="term" value="F:polyprenyldihydroxybenzoate methyltransferase activity"/>
    <property type="evidence" value="ECO:0007669"/>
    <property type="project" value="TreeGrafter"/>
</dbReference>
<keyword evidence="3" id="KW-0949">S-adenosyl-L-methionine</keyword>
<evidence type="ECO:0000256" key="1">
    <source>
        <dbReference type="ARBA" id="ARBA00022603"/>
    </source>
</evidence>
<gene>
    <name evidence="5" type="ORF">FTW19_04155</name>
</gene>
<dbReference type="InterPro" id="IPR029063">
    <property type="entry name" value="SAM-dependent_MTases_sf"/>
</dbReference>
<keyword evidence="2 5" id="KW-0808">Transferase</keyword>
<dbReference type="PANTHER" id="PTHR43464:SF19">
    <property type="entry name" value="UBIQUINONE BIOSYNTHESIS O-METHYLTRANSFERASE, MITOCHONDRIAL"/>
    <property type="match status" value="1"/>
</dbReference>
<dbReference type="GO" id="GO:0032259">
    <property type="term" value="P:methylation"/>
    <property type="evidence" value="ECO:0007669"/>
    <property type="project" value="UniProtKB-KW"/>
</dbReference>